<dbReference type="PROSITE" id="PS00236">
    <property type="entry name" value="NEUROTR_ION_CHANNEL"/>
    <property type="match status" value="1"/>
</dbReference>
<dbReference type="Pfam" id="PF02931">
    <property type="entry name" value="Neur_chan_LBD"/>
    <property type="match status" value="1"/>
</dbReference>
<sequence>GFIRELLRAHEPLQYRYARIHLRFFEIISTTVASISSVEHDDPAAEVHISLEYSHLTHVIEVHMTHTNVFGLHVIWRDPRLVWDPKQYGNISYIYVKKSDVWIPEITPCESSIFSLVISENMQKVKVNSTGHVDFFMFGYASYICDFNMQNFPFDQHWCFYCFALPNYDEREMVFRGFDNGSTKLML</sequence>
<comment type="subcellular location">
    <subcellularLocation>
        <location evidence="1">Membrane</location>
        <topology evidence="1">Multi-pass membrane protein</topology>
    </subcellularLocation>
</comment>
<keyword evidence="5" id="KW-1185">Reference proteome</keyword>
<dbReference type="InterPro" id="IPR018000">
    <property type="entry name" value="Neurotransmitter_ion_chnl_CS"/>
</dbReference>
<dbReference type="GO" id="GO:0004888">
    <property type="term" value="F:transmembrane signaling receptor activity"/>
    <property type="evidence" value="ECO:0007669"/>
    <property type="project" value="InterPro"/>
</dbReference>
<name>A0AAN5DEA9_9BILA</name>
<dbReference type="GO" id="GO:0005230">
    <property type="term" value="F:extracellular ligand-gated monoatomic ion channel activity"/>
    <property type="evidence" value="ECO:0007669"/>
    <property type="project" value="InterPro"/>
</dbReference>
<dbReference type="SUPFAM" id="SSF63712">
    <property type="entry name" value="Nicotinic receptor ligand binding domain-like"/>
    <property type="match status" value="1"/>
</dbReference>
<dbReference type="AlphaFoldDB" id="A0AAN5DEA9"/>
<feature type="domain" description="Neurotransmitter-gated ion-channel ligand-binding" evidence="3">
    <location>
        <begin position="38"/>
        <end position="175"/>
    </location>
</feature>
<dbReference type="Proteomes" id="UP001328107">
    <property type="component" value="Unassembled WGS sequence"/>
</dbReference>
<dbReference type="InterPro" id="IPR006202">
    <property type="entry name" value="Neur_chan_lig-bd"/>
</dbReference>
<dbReference type="EMBL" id="BTRK01000006">
    <property type="protein sequence ID" value="GMR61564.1"/>
    <property type="molecule type" value="Genomic_DNA"/>
</dbReference>
<evidence type="ECO:0000256" key="1">
    <source>
        <dbReference type="ARBA" id="ARBA00004141"/>
    </source>
</evidence>
<evidence type="ECO:0000256" key="2">
    <source>
        <dbReference type="ARBA" id="ARBA00023136"/>
    </source>
</evidence>
<feature type="non-terminal residue" evidence="4">
    <location>
        <position position="1"/>
    </location>
</feature>
<evidence type="ECO:0000313" key="4">
    <source>
        <dbReference type="EMBL" id="GMR61564.1"/>
    </source>
</evidence>
<accession>A0AAN5DEA9</accession>
<dbReference type="GO" id="GO:0016020">
    <property type="term" value="C:membrane"/>
    <property type="evidence" value="ECO:0007669"/>
    <property type="project" value="UniProtKB-SubCell"/>
</dbReference>
<dbReference type="PANTHER" id="PTHR18945">
    <property type="entry name" value="NEUROTRANSMITTER GATED ION CHANNEL"/>
    <property type="match status" value="1"/>
</dbReference>
<dbReference type="Gene3D" id="2.70.170.10">
    <property type="entry name" value="Neurotransmitter-gated ion-channel ligand-binding domain"/>
    <property type="match status" value="1"/>
</dbReference>
<organism evidence="4 5">
    <name type="scientific">Pristionchus mayeri</name>
    <dbReference type="NCBI Taxonomy" id="1317129"/>
    <lineage>
        <taxon>Eukaryota</taxon>
        <taxon>Metazoa</taxon>
        <taxon>Ecdysozoa</taxon>
        <taxon>Nematoda</taxon>
        <taxon>Chromadorea</taxon>
        <taxon>Rhabditida</taxon>
        <taxon>Rhabditina</taxon>
        <taxon>Diplogasteromorpha</taxon>
        <taxon>Diplogasteroidea</taxon>
        <taxon>Neodiplogasteridae</taxon>
        <taxon>Pristionchus</taxon>
    </lineage>
</organism>
<proteinExistence type="predicted"/>
<dbReference type="InterPro" id="IPR036734">
    <property type="entry name" value="Neur_chan_lig-bd_sf"/>
</dbReference>
<evidence type="ECO:0000313" key="5">
    <source>
        <dbReference type="Proteomes" id="UP001328107"/>
    </source>
</evidence>
<protein>
    <recommendedName>
        <fullName evidence="3">Neurotransmitter-gated ion-channel ligand-binding domain-containing protein</fullName>
    </recommendedName>
</protein>
<dbReference type="InterPro" id="IPR006201">
    <property type="entry name" value="Neur_channel"/>
</dbReference>
<dbReference type="CDD" id="cd18989">
    <property type="entry name" value="LGIC_ECD_cation"/>
    <property type="match status" value="1"/>
</dbReference>
<reference evidence="5" key="1">
    <citation type="submission" date="2022-10" db="EMBL/GenBank/DDBJ databases">
        <title>Genome assembly of Pristionchus species.</title>
        <authorList>
            <person name="Yoshida K."/>
            <person name="Sommer R.J."/>
        </authorList>
    </citation>
    <scope>NUCLEOTIDE SEQUENCE [LARGE SCALE GENOMIC DNA]</scope>
    <source>
        <strain evidence="5">RS5460</strain>
    </source>
</reference>
<keyword evidence="2" id="KW-0472">Membrane</keyword>
<gene>
    <name evidence="4" type="ORF">PMAYCL1PPCAC_31759</name>
</gene>
<evidence type="ECO:0000259" key="3">
    <source>
        <dbReference type="Pfam" id="PF02931"/>
    </source>
</evidence>
<comment type="caution">
    <text evidence="4">The sequence shown here is derived from an EMBL/GenBank/DDBJ whole genome shotgun (WGS) entry which is preliminary data.</text>
</comment>